<evidence type="ECO:0000256" key="3">
    <source>
        <dbReference type="ARBA" id="ARBA00022695"/>
    </source>
</evidence>
<proteinExistence type="inferred from homology"/>
<dbReference type="InterPro" id="IPR006133">
    <property type="entry name" value="DNA-dir_DNA_pol_B_exonuc"/>
</dbReference>
<dbReference type="HOGENOM" id="CLU_000203_6_0_2"/>
<dbReference type="Gene3D" id="1.10.132.60">
    <property type="entry name" value="DNA polymerase family B, C-terminal domain"/>
    <property type="match status" value="1"/>
</dbReference>
<evidence type="ECO:0000256" key="7">
    <source>
        <dbReference type="RuleBase" id="RU000442"/>
    </source>
</evidence>
<dbReference type="Proteomes" id="UP000001901">
    <property type="component" value="Chromosome"/>
</dbReference>
<dbReference type="InterPro" id="IPR006172">
    <property type="entry name" value="DNA-dir_DNA_pol_B"/>
</dbReference>
<dbReference type="SMART" id="SM00486">
    <property type="entry name" value="POLBc"/>
    <property type="match status" value="1"/>
</dbReference>
<dbReference type="OrthoDB" id="323192at2157"/>
<dbReference type="SUPFAM" id="SSF53098">
    <property type="entry name" value="Ribonuclease H-like"/>
    <property type="match status" value="1"/>
</dbReference>
<dbReference type="KEGG" id="apo:Arcpr_0273"/>
<dbReference type="InterPro" id="IPR042087">
    <property type="entry name" value="DNA_pol_B_thumb"/>
</dbReference>
<evidence type="ECO:0000256" key="4">
    <source>
        <dbReference type="ARBA" id="ARBA00022932"/>
    </source>
</evidence>
<dbReference type="GeneID" id="8738925"/>
<feature type="domain" description="DNA-directed DNA polymerase family B multifunctional" evidence="8">
    <location>
        <begin position="354"/>
        <end position="763"/>
    </location>
</feature>
<dbReference type="STRING" id="572546.Arcpr_0273"/>
<dbReference type="PANTHER" id="PTHR10322:SF23">
    <property type="entry name" value="DNA POLYMERASE DELTA CATALYTIC SUBUNIT"/>
    <property type="match status" value="1"/>
</dbReference>
<dbReference type="PANTHER" id="PTHR10322">
    <property type="entry name" value="DNA POLYMERASE CATALYTIC SUBUNIT"/>
    <property type="match status" value="1"/>
</dbReference>
<dbReference type="InterPro" id="IPR006134">
    <property type="entry name" value="DNA-dir_DNA_pol_B_multi_dom"/>
</dbReference>
<dbReference type="Gene3D" id="1.10.287.690">
    <property type="entry name" value="Helix hairpin bin"/>
    <property type="match status" value="1"/>
</dbReference>
<dbReference type="AlphaFoldDB" id="D2RGB8"/>
<evidence type="ECO:0000259" key="8">
    <source>
        <dbReference type="Pfam" id="PF00136"/>
    </source>
</evidence>
<dbReference type="EMBL" id="CP001857">
    <property type="protein sequence ID" value="ADB57343.1"/>
    <property type="molecule type" value="Genomic_DNA"/>
</dbReference>
<dbReference type="Pfam" id="PF03104">
    <property type="entry name" value="DNA_pol_B_exo1"/>
    <property type="match status" value="2"/>
</dbReference>
<dbReference type="PROSITE" id="PS00116">
    <property type="entry name" value="DNA_POLYMERASE_B"/>
    <property type="match status" value="1"/>
</dbReference>
<dbReference type="PaxDb" id="572546-Arcpr_0273"/>
<dbReference type="InterPro" id="IPR043502">
    <property type="entry name" value="DNA/RNA_pol_sf"/>
</dbReference>
<dbReference type="Gene3D" id="3.30.420.10">
    <property type="entry name" value="Ribonuclease H-like superfamily/Ribonuclease H"/>
    <property type="match status" value="1"/>
</dbReference>
<accession>D2RGB8</accession>
<keyword evidence="11" id="KW-1185">Reference proteome</keyword>
<keyword evidence="2 7" id="KW-0808">Transferase</keyword>
<evidence type="ECO:0000256" key="2">
    <source>
        <dbReference type="ARBA" id="ARBA00022679"/>
    </source>
</evidence>
<organism evidence="10 11">
    <name type="scientific">Archaeoglobus profundus (strain DSM 5631 / JCM 9629 / NBRC 100127 / Av18)</name>
    <dbReference type="NCBI Taxonomy" id="572546"/>
    <lineage>
        <taxon>Archaea</taxon>
        <taxon>Methanobacteriati</taxon>
        <taxon>Methanobacteriota</taxon>
        <taxon>Archaeoglobi</taxon>
        <taxon>Archaeoglobales</taxon>
        <taxon>Archaeoglobaceae</taxon>
        <taxon>Archaeoglobus</taxon>
    </lineage>
</organism>
<dbReference type="GO" id="GO:0000166">
    <property type="term" value="F:nucleotide binding"/>
    <property type="evidence" value="ECO:0007669"/>
    <property type="project" value="InterPro"/>
</dbReference>
<dbReference type="SUPFAM" id="SSF56672">
    <property type="entry name" value="DNA/RNA polymerases"/>
    <property type="match status" value="1"/>
</dbReference>
<keyword evidence="3 7" id="KW-0548">Nucleotidyltransferase</keyword>
<evidence type="ECO:0000256" key="1">
    <source>
        <dbReference type="ARBA" id="ARBA00005755"/>
    </source>
</evidence>
<dbReference type="InterPro" id="IPR036397">
    <property type="entry name" value="RNaseH_sf"/>
</dbReference>
<dbReference type="CDD" id="cd05536">
    <property type="entry name" value="POLBc_B3"/>
    <property type="match status" value="1"/>
</dbReference>
<protein>
    <recommendedName>
        <fullName evidence="7">DNA polymerase</fullName>
        <ecNumber evidence="7">2.7.7.7</ecNumber>
    </recommendedName>
</protein>
<gene>
    <name evidence="10" type="ordered locus">Arcpr_0273</name>
</gene>
<comment type="catalytic activity">
    <reaction evidence="6 7">
        <text>DNA(n) + a 2'-deoxyribonucleoside 5'-triphosphate = DNA(n+1) + diphosphate</text>
        <dbReference type="Rhea" id="RHEA:22508"/>
        <dbReference type="Rhea" id="RHEA-COMP:17339"/>
        <dbReference type="Rhea" id="RHEA-COMP:17340"/>
        <dbReference type="ChEBI" id="CHEBI:33019"/>
        <dbReference type="ChEBI" id="CHEBI:61560"/>
        <dbReference type="ChEBI" id="CHEBI:173112"/>
        <dbReference type="EC" id="2.7.7.7"/>
    </reaction>
</comment>
<evidence type="ECO:0000256" key="5">
    <source>
        <dbReference type="ARBA" id="ARBA00023125"/>
    </source>
</evidence>
<dbReference type="Gene3D" id="3.30.342.10">
    <property type="entry name" value="DNA Polymerase, chain B, domain 1"/>
    <property type="match status" value="1"/>
</dbReference>
<name>D2RGB8_ARCPA</name>
<dbReference type="InterPro" id="IPR050240">
    <property type="entry name" value="DNA_pol_type-B"/>
</dbReference>
<dbReference type="InterPro" id="IPR017964">
    <property type="entry name" value="DNA-dir_DNA_pol_B_CS"/>
</dbReference>
<feature type="domain" description="DNA-directed DNA polymerase family B exonuclease" evidence="9">
    <location>
        <begin position="106"/>
        <end position="192"/>
    </location>
</feature>
<dbReference type="PRINTS" id="PR00106">
    <property type="entry name" value="DNAPOLB"/>
</dbReference>
<evidence type="ECO:0000256" key="6">
    <source>
        <dbReference type="ARBA" id="ARBA00049244"/>
    </source>
</evidence>
<dbReference type="EC" id="2.7.7.7" evidence="7"/>
<comment type="similarity">
    <text evidence="1 7">Belongs to the DNA polymerase type-B family.</text>
</comment>
<dbReference type="GO" id="GO:0006261">
    <property type="term" value="P:DNA-templated DNA replication"/>
    <property type="evidence" value="ECO:0007669"/>
    <property type="project" value="TreeGrafter"/>
</dbReference>
<dbReference type="Gene3D" id="3.90.1600.10">
    <property type="entry name" value="Palm domain of DNA polymerase"/>
    <property type="match status" value="1"/>
</dbReference>
<keyword evidence="7" id="KW-0235">DNA replication</keyword>
<dbReference type="eggNOG" id="arCOG00328">
    <property type="taxonomic scope" value="Archaea"/>
</dbReference>
<reference evidence="10 11" key="1">
    <citation type="journal article" date="2010" name="Stand. Genomic Sci.">
        <title>Complete genome sequence of Archaeoglobus profundus type strain (AV18).</title>
        <authorList>
            <person name="von Jan M."/>
            <person name="Lapidus A."/>
            <person name="Del Rio T.G."/>
            <person name="Copeland A."/>
            <person name="Tice H."/>
            <person name="Cheng J.F."/>
            <person name="Lucas S."/>
            <person name="Chen F."/>
            <person name="Nolan M."/>
            <person name="Goodwin L."/>
            <person name="Han C."/>
            <person name="Pitluck S."/>
            <person name="Liolios K."/>
            <person name="Ivanova N."/>
            <person name="Mavromatis K."/>
            <person name="Ovchinnikova G."/>
            <person name="Chertkov O."/>
            <person name="Pati A."/>
            <person name="Chen A."/>
            <person name="Palaniappan K."/>
            <person name="Land M."/>
            <person name="Hauser L."/>
            <person name="Chang Y.J."/>
            <person name="Jeffries C.D."/>
            <person name="Saunders E."/>
            <person name="Brettin T."/>
            <person name="Detter J.C."/>
            <person name="Chain P."/>
            <person name="Eichinger K."/>
            <person name="Huber H."/>
            <person name="Spring S."/>
            <person name="Rohde M."/>
            <person name="Goker M."/>
            <person name="Wirth R."/>
            <person name="Woyke T."/>
            <person name="Bristow J."/>
            <person name="Eisen J.A."/>
            <person name="Markowitz V."/>
            <person name="Hugenholtz P."/>
            <person name="Kyrpides N.C."/>
            <person name="Klenk H.P."/>
        </authorList>
    </citation>
    <scope>NUCLEOTIDE SEQUENCE [LARGE SCALE GENOMIC DNA]</scope>
    <source>
        <strain evidence="11">DSM 5631 / JCM 9629 / NBRC 100127 / Av18</strain>
    </source>
</reference>
<dbReference type="InterPro" id="IPR023211">
    <property type="entry name" value="DNA_pol_palm_dom_sf"/>
</dbReference>
<keyword evidence="5 7" id="KW-0238">DNA-binding</keyword>
<dbReference type="GO" id="GO:0003677">
    <property type="term" value="F:DNA binding"/>
    <property type="evidence" value="ECO:0007669"/>
    <property type="project" value="UniProtKB-KW"/>
</dbReference>
<dbReference type="GO" id="GO:0003887">
    <property type="term" value="F:DNA-directed DNA polymerase activity"/>
    <property type="evidence" value="ECO:0007669"/>
    <property type="project" value="UniProtKB-KW"/>
</dbReference>
<keyword evidence="4 7" id="KW-0239">DNA-directed DNA polymerase</keyword>
<feature type="domain" description="DNA-directed DNA polymerase family B exonuclease" evidence="9">
    <location>
        <begin position="199"/>
        <end position="275"/>
    </location>
</feature>
<dbReference type="Pfam" id="PF00136">
    <property type="entry name" value="DNA_pol_B"/>
    <property type="match status" value="1"/>
</dbReference>
<sequence>MIKAWLLDVDYVTENDRAVIRLWCKDDKGVFVAYDRNFLPYFYVIGCKAEDVMKVKVRTNEGIITPLKVEEIEAKSLGKPIKALKVYTRHPQHVPKLREEIKKFAEVREADIPFAYRYLIDKDLACMDGIEIEPIAVKEGVLRAYEVRSVRRVEKKGFPDLKILAFDCEMLAQFMPDPEKDPIIAIAVKCGDFEEVLHGDERDILRRFVSIIKEQDPDIIVGYNQDNFDWPYVKKRAEKFGIRLDIGRDRSEISFRGGRPKIAGRLNVDLYDIALKIPDVKIKTLKKVAEFLGAKVEEEDIEGRDIYKCWMRGEKEKVFKHVLNDVLTTYRLALELLPMHYELSRMIRLPLDDVARLGRGKQVDYFLLSEAKKINEIAPNPPEIEESYEGAFVLEPARGLHENVACLDFASMYPSIMINFNISPDTLVKGECEDCYVAPEVGHKFRKSPDGFFKRILKMLIEKRREMKRQMKELDPDSEDYKLLDIKQQTLKVLTNSFYGYTGWNLARWYCRECAEATTAWGRYFIKRAVKIAESMGFEVLYGDTDSLFIKKNKLNLKDLEKECLKLIDVISKELPIQLEIDEFYKAIFFVEKKRYAGLTDDDRIVVKGLEVRRGDWCELAKRVQREVIEIILRERNPDKALKFVKNVIEEIKEGKFKLEDYVIYKGLTKKPDKYESKQAHVKAALRAMEMGIYYPIGTKVGFVIVKGGGSISDRAYPIELIEEFDGENLKIRTPSGIMVKKIDKDYYIDHQIIPAVMRILERFGYTEASLKTTIQKTLFDFT</sequence>
<evidence type="ECO:0000313" key="11">
    <source>
        <dbReference type="Proteomes" id="UP000001901"/>
    </source>
</evidence>
<evidence type="ECO:0000313" key="10">
    <source>
        <dbReference type="EMBL" id="ADB57343.1"/>
    </source>
</evidence>
<dbReference type="NCBIfam" id="TIGR00592">
    <property type="entry name" value="pol2"/>
    <property type="match status" value="1"/>
</dbReference>
<dbReference type="InterPro" id="IPR012337">
    <property type="entry name" value="RNaseH-like_sf"/>
</dbReference>
<dbReference type="RefSeq" id="WP_012939679.1">
    <property type="nucleotide sequence ID" value="NC_013741.1"/>
</dbReference>
<evidence type="ECO:0000259" key="9">
    <source>
        <dbReference type="Pfam" id="PF03104"/>
    </source>
</evidence>